<reference evidence="2" key="1">
    <citation type="submission" date="2016-11" db="UniProtKB">
        <authorList>
            <consortium name="WormBaseParasite"/>
        </authorList>
    </citation>
    <scope>IDENTIFICATION</scope>
</reference>
<sequence>MNFHRAHIWSRKDESNLDTLCGEMTSKLKPRQVIAILQHYAPSDDFEERAIDADLLVMVQKRLNERVQFIKKFLYDFALCCYNRTN</sequence>
<accession>A0A1I7X1T9</accession>
<dbReference type="Proteomes" id="UP000095283">
    <property type="component" value="Unplaced"/>
</dbReference>
<dbReference type="AlphaFoldDB" id="A0A1I7X1T9"/>
<protein>
    <submittedName>
        <fullName evidence="2">NET domain-containing protein</fullName>
    </submittedName>
</protein>
<dbReference type="WBParaSite" id="Hba_11413">
    <property type="protein sequence ID" value="Hba_11413"/>
    <property type="gene ID" value="Hba_11413"/>
</dbReference>
<name>A0A1I7X1T9_HETBA</name>
<evidence type="ECO:0000313" key="1">
    <source>
        <dbReference type="Proteomes" id="UP000095283"/>
    </source>
</evidence>
<organism evidence="1 2">
    <name type="scientific">Heterorhabditis bacteriophora</name>
    <name type="common">Entomopathogenic nematode worm</name>
    <dbReference type="NCBI Taxonomy" id="37862"/>
    <lineage>
        <taxon>Eukaryota</taxon>
        <taxon>Metazoa</taxon>
        <taxon>Ecdysozoa</taxon>
        <taxon>Nematoda</taxon>
        <taxon>Chromadorea</taxon>
        <taxon>Rhabditida</taxon>
        <taxon>Rhabditina</taxon>
        <taxon>Rhabditomorpha</taxon>
        <taxon>Strongyloidea</taxon>
        <taxon>Heterorhabditidae</taxon>
        <taxon>Heterorhabditis</taxon>
    </lineage>
</organism>
<keyword evidence="1" id="KW-1185">Reference proteome</keyword>
<proteinExistence type="predicted"/>
<evidence type="ECO:0000313" key="2">
    <source>
        <dbReference type="WBParaSite" id="Hba_11413"/>
    </source>
</evidence>